<evidence type="ECO:0000256" key="1">
    <source>
        <dbReference type="SAM" id="SignalP"/>
    </source>
</evidence>
<evidence type="ECO:0000313" key="3">
    <source>
        <dbReference type="Proteomes" id="UP000290407"/>
    </source>
</evidence>
<dbReference type="Gene3D" id="1.10.606.10">
    <property type="entry name" value="Vanadium-containing Chloroperoxidase, domain 2"/>
    <property type="match status" value="1"/>
</dbReference>
<keyword evidence="1" id="KW-0732">Signal</keyword>
<evidence type="ECO:0000313" key="2">
    <source>
        <dbReference type="EMBL" id="RYC66287.1"/>
    </source>
</evidence>
<dbReference type="SUPFAM" id="SSF48317">
    <property type="entry name" value="Acid phosphatase/Vanadium-dependent haloperoxidase"/>
    <property type="match status" value="2"/>
</dbReference>
<dbReference type="CDD" id="cd03380">
    <property type="entry name" value="PAP2_like_1"/>
    <property type="match status" value="1"/>
</dbReference>
<keyword evidence="3" id="KW-1185">Reference proteome</keyword>
<dbReference type="InterPro" id="IPR016119">
    <property type="entry name" value="Br/Cl_peroxidase_C"/>
</dbReference>
<dbReference type="Proteomes" id="UP000290407">
    <property type="component" value="Unassembled WGS sequence"/>
</dbReference>
<dbReference type="GO" id="GO:0004601">
    <property type="term" value="F:peroxidase activity"/>
    <property type="evidence" value="ECO:0007669"/>
    <property type="project" value="InterPro"/>
</dbReference>
<gene>
    <name evidence="2" type="ORF">EQG79_30430</name>
</gene>
<proteinExistence type="predicted"/>
<dbReference type="PROSITE" id="PS51257">
    <property type="entry name" value="PROKAR_LIPOPROTEIN"/>
    <property type="match status" value="1"/>
</dbReference>
<dbReference type="RefSeq" id="WP_077921577.1">
    <property type="nucleotide sequence ID" value="NZ_SBLB01000017.1"/>
</dbReference>
<protein>
    <submittedName>
        <fullName evidence="2">Phosphatase PAP2 family protein</fullName>
    </submittedName>
</protein>
<dbReference type="InterPro" id="IPR052559">
    <property type="entry name" value="V-haloperoxidase"/>
</dbReference>
<accession>A0A4Q2UBI5</accession>
<dbReference type="InterPro" id="IPR036938">
    <property type="entry name" value="PAP2/HPO_sf"/>
</dbReference>
<feature type="chain" id="PRO_5020898391" evidence="1">
    <location>
        <begin position="22"/>
        <end position="502"/>
    </location>
</feature>
<sequence>MKTYACLFVTLSLLTGLSACKEPTIDEGILPFVTPTSTDSTGGTWRTVLLTSAAEIAVPQPAAITSDAYQSELTAVKNGLLSATPEQNTAVNYWAAGSVQRWNQIARLLVSKYNVDAAYDETTGQYAPYDATKPVASAPYAARLYALLSVAQYDALVVSWRAKFRYNRPSLERQGILARVPILDVPSYPSEDAAVAEASCQVLAYFFPAETAWLKAKAAEHKQSRVWAGACVPSDLKAGEELAAAVAAKAITYARTDRFDRARDPNNTWESLRSRAPYDLTWKSLDIPARSPMLPLAGTTRTWFDSTAIVRALPAAPPATTTPAFQQALADVRDLANTRTRDQWRIAEFWSDGSGTYTTPGHWNRIAEDLVRQYGQNELRSARTYALMNRAMQDGATVGWRTSFTYFVPRPSQVDPTIKTAVRIPNMPGYPSTHALLANAATTVLVYLFPNEAEVLKAQAAEATLSQLYGGVQYRFDVDAGARSGVAVGQLAVGWASADGAR</sequence>
<organism evidence="2 3">
    <name type="scientific">Spirosoma sordidisoli</name>
    <dbReference type="NCBI Taxonomy" id="2502893"/>
    <lineage>
        <taxon>Bacteria</taxon>
        <taxon>Pseudomonadati</taxon>
        <taxon>Bacteroidota</taxon>
        <taxon>Cytophagia</taxon>
        <taxon>Cytophagales</taxon>
        <taxon>Cytophagaceae</taxon>
        <taxon>Spirosoma</taxon>
    </lineage>
</organism>
<dbReference type="AlphaFoldDB" id="A0A4Q2UBI5"/>
<dbReference type="PANTHER" id="PTHR34599">
    <property type="entry name" value="PEROXIDASE-RELATED"/>
    <property type="match status" value="1"/>
</dbReference>
<reference evidence="2 3" key="1">
    <citation type="submission" date="2019-01" db="EMBL/GenBank/DDBJ databases">
        <title>Spirosoma flava sp. nov., a propanil-degrading bacterium isolated from herbicide-contaminated soil.</title>
        <authorList>
            <person name="Zhang L."/>
            <person name="Jiang J.-D."/>
        </authorList>
    </citation>
    <scope>NUCLEOTIDE SEQUENCE [LARGE SCALE GENOMIC DNA]</scope>
    <source>
        <strain evidence="2 3">TY50</strain>
    </source>
</reference>
<feature type="signal peptide" evidence="1">
    <location>
        <begin position="1"/>
        <end position="21"/>
    </location>
</feature>
<dbReference type="Gene3D" id="1.10.606.20">
    <property type="match status" value="1"/>
</dbReference>
<name>A0A4Q2UBI5_9BACT</name>
<comment type="caution">
    <text evidence="2">The sequence shown here is derived from an EMBL/GenBank/DDBJ whole genome shotgun (WGS) entry which is preliminary data.</text>
</comment>
<dbReference type="EMBL" id="SBLB01000017">
    <property type="protein sequence ID" value="RYC66287.1"/>
    <property type="molecule type" value="Genomic_DNA"/>
</dbReference>
<dbReference type="PANTHER" id="PTHR34599:SF1">
    <property type="entry name" value="PHOSPHATIDIC ACID PHOSPHATASE TYPE 2_HALOPEROXIDASE DOMAIN-CONTAINING PROTEIN"/>
    <property type="match status" value="1"/>
</dbReference>